<organism evidence="9 10">
    <name type="scientific">Oedothorax gibbosus</name>
    <dbReference type="NCBI Taxonomy" id="931172"/>
    <lineage>
        <taxon>Eukaryota</taxon>
        <taxon>Metazoa</taxon>
        <taxon>Ecdysozoa</taxon>
        <taxon>Arthropoda</taxon>
        <taxon>Chelicerata</taxon>
        <taxon>Arachnida</taxon>
        <taxon>Araneae</taxon>
        <taxon>Araneomorphae</taxon>
        <taxon>Entelegynae</taxon>
        <taxon>Araneoidea</taxon>
        <taxon>Linyphiidae</taxon>
        <taxon>Erigoninae</taxon>
        <taxon>Oedothorax</taxon>
    </lineage>
</organism>
<comment type="catalytic activity">
    <reaction evidence="7">
        <text>1D-myo-inositol 1,3,4,6-tetrakisphosphate + ATP = 1D-myo-inositol 1,3,4,5,6-pentakisphosphate + ADP + H(+)</text>
        <dbReference type="Rhea" id="RHEA:12717"/>
        <dbReference type="ChEBI" id="CHEBI:15378"/>
        <dbReference type="ChEBI" id="CHEBI:30616"/>
        <dbReference type="ChEBI" id="CHEBI:57660"/>
        <dbReference type="ChEBI" id="CHEBI:57733"/>
        <dbReference type="ChEBI" id="CHEBI:456216"/>
        <dbReference type="EC" id="2.7.1.140"/>
    </reaction>
</comment>
<keyword evidence="5" id="KW-0067">ATP-binding</keyword>
<keyword evidence="3" id="KW-0547">Nucleotide-binding</keyword>
<evidence type="ECO:0000256" key="8">
    <source>
        <dbReference type="RuleBase" id="RU363090"/>
    </source>
</evidence>
<gene>
    <name evidence="9" type="ORF">JTE90_026738</name>
</gene>
<dbReference type="PANTHER" id="PTHR12400:SF51">
    <property type="entry name" value="INOSITOL POLYPHOSPHATE MULTIKINASE"/>
    <property type="match status" value="1"/>
</dbReference>
<evidence type="ECO:0000256" key="1">
    <source>
        <dbReference type="ARBA" id="ARBA00007374"/>
    </source>
</evidence>
<dbReference type="GO" id="GO:0005524">
    <property type="term" value="F:ATP binding"/>
    <property type="evidence" value="ECO:0007669"/>
    <property type="project" value="UniProtKB-KW"/>
</dbReference>
<dbReference type="AlphaFoldDB" id="A0AAV6U6M0"/>
<comment type="catalytic activity">
    <reaction evidence="6">
        <text>1D-myo-inositol 1,4,5-trisphosphate + 2 ATP = 1D-myo-inositol 1,3,4,5,6-pentakisphosphate + 2 ADP + 2 H(+)</text>
        <dbReference type="Rhea" id="RHEA:32359"/>
        <dbReference type="ChEBI" id="CHEBI:15378"/>
        <dbReference type="ChEBI" id="CHEBI:30616"/>
        <dbReference type="ChEBI" id="CHEBI:57733"/>
        <dbReference type="ChEBI" id="CHEBI:203600"/>
        <dbReference type="ChEBI" id="CHEBI:456216"/>
        <dbReference type="EC" id="2.7.1.151"/>
    </reaction>
</comment>
<reference evidence="9 10" key="1">
    <citation type="journal article" date="2022" name="Nat. Ecol. Evol.">
        <title>A masculinizing supergene underlies an exaggerated male reproductive morph in a spider.</title>
        <authorList>
            <person name="Hendrickx F."/>
            <person name="De Corte Z."/>
            <person name="Sonet G."/>
            <person name="Van Belleghem S.M."/>
            <person name="Kostlbacher S."/>
            <person name="Vangestel C."/>
        </authorList>
    </citation>
    <scope>NUCLEOTIDE SEQUENCE [LARGE SCALE GENOMIC DNA]</scope>
    <source>
        <strain evidence="9">W744_W776</strain>
    </source>
</reference>
<dbReference type="InterPro" id="IPR005522">
    <property type="entry name" value="IPK"/>
</dbReference>
<dbReference type="GO" id="GO:0005634">
    <property type="term" value="C:nucleus"/>
    <property type="evidence" value="ECO:0007669"/>
    <property type="project" value="TreeGrafter"/>
</dbReference>
<evidence type="ECO:0000256" key="4">
    <source>
        <dbReference type="ARBA" id="ARBA00022777"/>
    </source>
</evidence>
<keyword evidence="10" id="KW-1185">Reference proteome</keyword>
<protein>
    <recommendedName>
        <fullName evidence="8">Kinase</fullName>
        <ecNumber evidence="8">2.7.-.-</ecNumber>
    </recommendedName>
</protein>
<keyword evidence="2 8" id="KW-0808">Transferase</keyword>
<evidence type="ECO:0000256" key="3">
    <source>
        <dbReference type="ARBA" id="ARBA00022741"/>
    </source>
</evidence>
<evidence type="ECO:0000313" key="10">
    <source>
        <dbReference type="Proteomes" id="UP000827092"/>
    </source>
</evidence>
<dbReference type="Pfam" id="PF03770">
    <property type="entry name" value="IPK"/>
    <property type="match status" value="1"/>
</dbReference>
<dbReference type="GO" id="GO:0005737">
    <property type="term" value="C:cytoplasm"/>
    <property type="evidence" value="ECO:0007669"/>
    <property type="project" value="TreeGrafter"/>
</dbReference>
<dbReference type="GO" id="GO:0032958">
    <property type="term" value="P:inositol phosphate biosynthetic process"/>
    <property type="evidence" value="ECO:0007669"/>
    <property type="project" value="InterPro"/>
</dbReference>
<dbReference type="GO" id="GO:0008440">
    <property type="term" value="F:inositol-1,4,5-trisphosphate 3-kinase activity"/>
    <property type="evidence" value="ECO:0007669"/>
    <property type="project" value="TreeGrafter"/>
</dbReference>
<dbReference type="EC" id="2.7.-.-" evidence="8"/>
<sequence>MESQKSSSSLPEGVELFSHQAAGHKHGQGRLGIGVLKHKNGDVLKPMFDGDRRASIELSFYRNVFETNQPDILIKELRCFLPEFHGIWETNIEGKSVQYICLEDVSKNFENPSVLDVKMGCITYDDDANEDKILSQSTKFKYGEALGIRILGMKVYNDDENNYLPKIEKSFWRKLAPDTFTSGLNHFLTTNKHINMLILSGFIHKLVKLSDWFSRQRLFKFIGSSLLFVYEGTFLPWSSWSDENHINIDFSNSTETATHVDYNLCLNKADATPDFCDVCCLCRNVCSKLTDCHLYRVVMIDFSHCFPFHEEDTNYTFGLHKLIEYLRDLLKAQRES</sequence>
<evidence type="ECO:0000256" key="2">
    <source>
        <dbReference type="ARBA" id="ARBA00022679"/>
    </source>
</evidence>
<evidence type="ECO:0000256" key="7">
    <source>
        <dbReference type="ARBA" id="ARBA00036525"/>
    </source>
</evidence>
<evidence type="ECO:0000256" key="5">
    <source>
        <dbReference type="ARBA" id="ARBA00022840"/>
    </source>
</evidence>
<dbReference type="Proteomes" id="UP000827092">
    <property type="component" value="Unassembled WGS sequence"/>
</dbReference>
<evidence type="ECO:0000256" key="6">
    <source>
        <dbReference type="ARBA" id="ARBA00036164"/>
    </source>
</evidence>
<keyword evidence="4 8" id="KW-0418">Kinase</keyword>
<evidence type="ECO:0000313" key="9">
    <source>
        <dbReference type="EMBL" id="KAG8179274.1"/>
    </source>
</evidence>
<comment type="similarity">
    <text evidence="1 8">Belongs to the inositol phosphokinase (IPK) family.</text>
</comment>
<name>A0AAV6U6M0_9ARAC</name>
<comment type="caution">
    <text evidence="9">The sequence shown here is derived from an EMBL/GenBank/DDBJ whole genome shotgun (WGS) entry which is preliminary data.</text>
</comment>
<dbReference type="Gene3D" id="3.30.470.160">
    <property type="entry name" value="Inositol polyphosphate kinase"/>
    <property type="match status" value="1"/>
</dbReference>
<proteinExistence type="inferred from homology"/>
<dbReference type="GO" id="GO:0051765">
    <property type="term" value="F:inositol tetrakisphosphate kinase activity"/>
    <property type="evidence" value="ECO:0007669"/>
    <property type="project" value="TreeGrafter"/>
</dbReference>
<dbReference type="PANTHER" id="PTHR12400">
    <property type="entry name" value="INOSITOL POLYPHOSPHATE KINASE"/>
    <property type="match status" value="1"/>
</dbReference>
<dbReference type="EMBL" id="JAFNEN010000640">
    <property type="protein sequence ID" value="KAG8179274.1"/>
    <property type="molecule type" value="Genomic_DNA"/>
</dbReference>
<accession>A0AAV6U6M0</accession>
<dbReference type="InterPro" id="IPR038286">
    <property type="entry name" value="IPK_sf"/>
</dbReference>
<dbReference type="SUPFAM" id="SSF56104">
    <property type="entry name" value="SAICAR synthase-like"/>
    <property type="match status" value="1"/>
</dbReference>